<dbReference type="InterPro" id="IPR027417">
    <property type="entry name" value="P-loop_NTPase"/>
</dbReference>
<dbReference type="Pfam" id="PF00437">
    <property type="entry name" value="T2SSE"/>
    <property type="match status" value="1"/>
</dbReference>
<proteinExistence type="inferred from homology"/>
<protein>
    <submittedName>
        <fullName evidence="5">Competence type IV pilus ATPase ComGA</fullName>
    </submittedName>
</protein>
<accession>A0ABZ0LAV6</accession>
<name>A0ABZ0LAV6_9BACL</name>
<dbReference type="NCBIfam" id="NF041000">
    <property type="entry name" value="ATPase_ComGA"/>
    <property type="match status" value="1"/>
</dbReference>
<gene>
    <name evidence="5" type="primary">comGA</name>
    <name evidence="5" type="ORF">QWT69_07065</name>
</gene>
<evidence type="ECO:0000256" key="1">
    <source>
        <dbReference type="ARBA" id="ARBA00006611"/>
    </source>
</evidence>
<feature type="domain" description="Bacterial type II secretion system protein E" evidence="4">
    <location>
        <begin position="209"/>
        <end position="223"/>
    </location>
</feature>
<dbReference type="SUPFAM" id="SSF52540">
    <property type="entry name" value="P-loop containing nucleoside triphosphate hydrolases"/>
    <property type="match status" value="1"/>
</dbReference>
<dbReference type="InterPro" id="IPR001482">
    <property type="entry name" value="T2SS/T4SS_dom"/>
</dbReference>
<dbReference type="SMART" id="SM00382">
    <property type="entry name" value="AAA"/>
    <property type="match status" value="1"/>
</dbReference>
<evidence type="ECO:0000313" key="6">
    <source>
        <dbReference type="Proteomes" id="UP001303902"/>
    </source>
</evidence>
<dbReference type="Gene3D" id="3.40.50.300">
    <property type="entry name" value="P-loop containing nucleotide triphosphate hydrolases"/>
    <property type="match status" value="1"/>
</dbReference>
<dbReference type="PANTHER" id="PTHR30258">
    <property type="entry name" value="TYPE II SECRETION SYSTEM PROTEIN GSPE-RELATED"/>
    <property type="match status" value="1"/>
</dbReference>
<dbReference type="Gene3D" id="3.30.450.90">
    <property type="match status" value="1"/>
</dbReference>
<keyword evidence="6" id="KW-1185">Reference proteome</keyword>
<keyword evidence="2" id="KW-0547">Nucleotide-binding</keyword>
<comment type="similarity">
    <text evidence="1">Belongs to the GSP E family.</text>
</comment>
<evidence type="ECO:0000256" key="2">
    <source>
        <dbReference type="ARBA" id="ARBA00022741"/>
    </source>
</evidence>
<dbReference type="Proteomes" id="UP001303902">
    <property type="component" value="Chromosome"/>
</dbReference>
<dbReference type="InterPro" id="IPR047667">
    <property type="entry name" value="ATPase_ComGA"/>
</dbReference>
<reference evidence="5 6" key="1">
    <citation type="submission" date="2023-06" db="EMBL/GenBank/DDBJ databases">
        <title>Sporosarcina sp. nov., isolated from Korean tranditional fermented seafood 'Jeotgal'.</title>
        <authorList>
            <person name="Yang A.I."/>
            <person name="Shin N.-R."/>
        </authorList>
    </citation>
    <scope>NUCLEOTIDE SEQUENCE [LARGE SCALE GENOMIC DNA]</scope>
    <source>
        <strain evidence="5 6">T2O-4</strain>
    </source>
</reference>
<sequence length="335" mass="37897">MEKRDNLIEKKCFALLEKAISHRATDIHLVPMRDIYEVRFKINSKLETSSTVPPQLAGRMISFYKFLSSLDISDKRKPQSGSFHKKIQADNFSFRVSTIPSVNMQESVVIRLQKHDKIVPLDNLCLEPVWEQQLRQATKERQGLVIVTGPTGSGKTTTIYSLTAHCVNELERHVITLEDPVENNHSHLLQIQVNERSGMTYAAGLKAILRHSPDVIMIGEIRDAETAKTAVAAALTGHLVLTTIHSKDPEGCFYRLMDFGITPEELRQTIVCICAQRLIKKDCGDLSAIFEIVQGDLLDLIADGIVNGERIQMPKEKKIETVMQRYDNLERKLHD</sequence>
<evidence type="ECO:0000313" key="5">
    <source>
        <dbReference type="EMBL" id="WOV88857.1"/>
    </source>
</evidence>
<dbReference type="CDD" id="cd01129">
    <property type="entry name" value="PulE-GspE-like"/>
    <property type="match status" value="1"/>
</dbReference>
<evidence type="ECO:0000259" key="4">
    <source>
        <dbReference type="PROSITE" id="PS00662"/>
    </source>
</evidence>
<dbReference type="PANTHER" id="PTHR30258:SF2">
    <property type="entry name" value="COMG OPERON PROTEIN 1"/>
    <property type="match status" value="1"/>
</dbReference>
<dbReference type="PROSITE" id="PS00662">
    <property type="entry name" value="T2SP_E"/>
    <property type="match status" value="1"/>
</dbReference>
<organism evidence="5 6">
    <name type="scientific">Sporosarcina oncorhynchi</name>
    <dbReference type="NCBI Taxonomy" id="3056444"/>
    <lineage>
        <taxon>Bacteria</taxon>
        <taxon>Bacillati</taxon>
        <taxon>Bacillota</taxon>
        <taxon>Bacilli</taxon>
        <taxon>Bacillales</taxon>
        <taxon>Caryophanaceae</taxon>
        <taxon>Sporosarcina</taxon>
    </lineage>
</organism>
<keyword evidence="3" id="KW-0067">ATP-binding</keyword>
<evidence type="ECO:0000256" key="3">
    <source>
        <dbReference type="ARBA" id="ARBA00022840"/>
    </source>
</evidence>
<dbReference type="RefSeq" id="WP_317970347.1">
    <property type="nucleotide sequence ID" value="NZ_CP129118.1"/>
</dbReference>
<dbReference type="InterPro" id="IPR003593">
    <property type="entry name" value="AAA+_ATPase"/>
</dbReference>
<dbReference type="EMBL" id="CP129118">
    <property type="protein sequence ID" value="WOV88857.1"/>
    <property type="molecule type" value="Genomic_DNA"/>
</dbReference>